<dbReference type="EMBL" id="MU006716">
    <property type="protein sequence ID" value="KAF2627670.1"/>
    <property type="molecule type" value="Genomic_DNA"/>
</dbReference>
<organism evidence="1 2">
    <name type="scientific">Macroventuria anomochaeta</name>
    <dbReference type="NCBI Taxonomy" id="301207"/>
    <lineage>
        <taxon>Eukaryota</taxon>
        <taxon>Fungi</taxon>
        <taxon>Dikarya</taxon>
        <taxon>Ascomycota</taxon>
        <taxon>Pezizomycotina</taxon>
        <taxon>Dothideomycetes</taxon>
        <taxon>Pleosporomycetidae</taxon>
        <taxon>Pleosporales</taxon>
        <taxon>Pleosporineae</taxon>
        <taxon>Didymellaceae</taxon>
        <taxon>Macroventuria</taxon>
    </lineage>
</organism>
<sequence length="429" mass="48595">MQQTDTPSPVAVGTPSSPAPHDRRSNSEARTATRSTERSALPSPHVQRRVTAKGQVTKPKQAQKRDARSTSKDKARKKSGNIGRTSSDAASHTLENSESASTRPAAQSYPFPTRPSMPTWYTSVSQQSLAQLDRRRPQELAAIDALKDCIRRCEQEGDKSKLTKEYNDLRNHIHKAEIKLDMDKVKAKKTRILTEMGLPRIFNKYADFPWDLKADAWYLYERWMNEDFEQDILRGIVTVKGKDRNGDRLDRAYTTKHPKDPKIIGNNGAVIGQWWPSQLCAVRDGVHGAPQGGIYGDKDRGAYSIVLSGGGYHDRDDGDTIEYSGTEGSNFEIKAATQSMITSAKLGNHIRVLRSSQLPKSNKYRPSCGLRYDGLYQIKSYKEVDLEKQMYRFHLERVPDQEPIRFEGVTMRPTVFEEEVYERCKGRIL</sequence>
<comment type="caution">
    <text evidence="1">The sequence shown here is derived from an EMBL/GenBank/DDBJ whole genome shotgun (WGS) entry which is preliminary data.</text>
</comment>
<gene>
    <name evidence="1" type="ORF">BU25DRAFT_341120</name>
</gene>
<proteinExistence type="predicted"/>
<accession>A0ACB6S1Y9</accession>
<evidence type="ECO:0000313" key="2">
    <source>
        <dbReference type="Proteomes" id="UP000799754"/>
    </source>
</evidence>
<evidence type="ECO:0000313" key="1">
    <source>
        <dbReference type="EMBL" id="KAF2627670.1"/>
    </source>
</evidence>
<name>A0ACB6S1Y9_9PLEO</name>
<dbReference type="Proteomes" id="UP000799754">
    <property type="component" value="Unassembled WGS sequence"/>
</dbReference>
<keyword evidence="2" id="KW-1185">Reference proteome</keyword>
<protein>
    <submittedName>
        <fullName evidence="1">Uncharacterized protein</fullName>
    </submittedName>
</protein>
<reference evidence="1" key="1">
    <citation type="journal article" date="2020" name="Stud. Mycol.">
        <title>101 Dothideomycetes genomes: a test case for predicting lifestyles and emergence of pathogens.</title>
        <authorList>
            <person name="Haridas S."/>
            <person name="Albert R."/>
            <person name="Binder M."/>
            <person name="Bloem J."/>
            <person name="Labutti K."/>
            <person name="Salamov A."/>
            <person name="Andreopoulos B."/>
            <person name="Baker S."/>
            <person name="Barry K."/>
            <person name="Bills G."/>
            <person name="Bluhm B."/>
            <person name="Cannon C."/>
            <person name="Castanera R."/>
            <person name="Culley D."/>
            <person name="Daum C."/>
            <person name="Ezra D."/>
            <person name="Gonzalez J."/>
            <person name="Henrissat B."/>
            <person name="Kuo A."/>
            <person name="Liang C."/>
            <person name="Lipzen A."/>
            <person name="Lutzoni F."/>
            <person name="Magnuson J."/>
            <person name="Mondo S."/>
            <person name="Nolan M."/>
            <person name="Ohm R."/>
            <person name="Pangilinan J."/>
            <person name="Park H.-J."/>
            <person name="Ramirez L."/>
            <person name="Alfaro M."/>
            <person name="Sun H."/>
            <person name="Tritt A."/>
            <person name="Yoshinaga Y."/>
            <person name="Zwiers L.-H."/>
            <person name="Turgeon B."/>
            <person name="Goodwin S."/>
            <person name="Spatafora J."/>
            <person name="Crous P."/>
            <person name="Grigoriev I."/>
        </authorList>
    </citation>
    <scope>NUCLEOTIDE SEQUENCE</scope>
    <source>
        <strain evidence="1">CBS 525.71</strain>
    </source>
</reference>